<proteinExistence type="predicted"/>
<evidence type="ECO:0000313" key="4">
    <source>
        <dbReference type="Proteomes" id="UP000054703"/>
    </source>
</evidence>
<keyword evidence="4" id="KW-1185">Reference proteome</keyword>
<dbReference type="InterPro" id="IPR013702">
    <property type="entry name" value="FIST_domain_N"/>
</dbReference>
<dbReference type="RefSeq" id="WP_058513139.1">
    <property type="nucleotide sequence ID" value="NZ_CAAAIH010000020.1"/>
</dbReference>
<dbReference type="Proteomes" id="UP000054703">
    <property type="component" value="Unassembled WGS sequence"/>
</dbReference>
<accession>A0A0W0ZAG9</accession>
<feature type="domain" description="FIST C-domain" evidence="2">
    <location>
        <begin position="220"/>
        <end position="366"/>
    </location>
</feature>
<dbReference type="PANTHER" id="PTHR40252:SF2">
    <property type="entry name" value="BLR0328 PROTEIN"/>
    <property type="match status" value="1"/>
</dbReference>
<reference evidence="3 4" key="1">
    <citation type="submission" date="2015-11" db="EMBL/GenBank/DDBJ databases">
        <title>Genomic analysis of 38 Legionella species identifies large and diverse effector repertoires.</title>
        <authorList>
            <person name="Burstein D."/>
            <person name="Amaro F."/>
            <person name="Zusman T."/>
            <person name="Lifshitz Z."/>
            <person name="Cohen O."/>
            <person name="Gilbert J.A."/>
            <person name="Pupko T."/>
            <person name="Shuman H.A."/>
            <person name="Segal G."/>
        </authorList>
    </citation>
    <scope>NUCLEOTIDE SEQUENCE [LARGE SCALE GENOMIC DNA]</scope>
    <source>
        <strain evidence="3 4">SC-63-C7</strain>
    </source>
</reference>
<dbReference type="AlphaFoldDB" id="A0A0W0ZAG9"/>
<comment type="caution">
    <text evidence="3">The sequence shown here is derived from an EMBL/GenBank/DDBJ whole genome shotgun (WGS) entry which is preliminary data.</text>
</comment>
<dbReference type="SMART" id="SM00897">
    <property type="entry name" value="FIST"/>
    <property type="match status" value="1"/>
</dbReference>
<dbReference type="Pfam" id="PF08495">
    <property type="entry name" value="FIST"/>
    <property type="match status" value="1"/>
</dbReference>
<evidence type="ECO:0000259" key="1">
    <source>
        <dbReference type="SMART" id="SM00897"/>
    </source>
</evidence>
<dbReference type="Pfam" id="PF10442">
    <property type="entry name" value="FIST_C"/>
    <property type="match status" value="1"/>
</dbReference>
<feature type="domain" description="FIST" evidence="1">
    <location>
        <begin position="24"/>
        <end position="219"/>
    </location>
</feature>
<dbReference type="EMBL" id="LNYU01000012">
    <property type="protein sequence ID" value="KTD66025.1"/>
    <property type="molecule type" value="Genomic_DNA"/>
</dbReference>
<protein>
    <submittedName>
        <fullName evidence="3">FIST N domain protein</fullName>
    </submittedName>
</protein>
<name>A0A0W0ZAG9_9GAMM</name>
<dbReference type="PANTHER" id="PTHR40252">
    <property type="entry name" value="BLR0328 PROTEIN"/>
    <property type="match status" value="1"/>
</dbReference>
<dbReference type="SMART" id="SM01204">
    <property type="entry name" value="FIST_C"/>
    <property type="match status" value="1"/>
</dbReference>
<dbReference type="PATRIC" id="fig|45074.5.peg.713"/>
<dbReference type="InterPro" id="IPR019494">
    <property type="entry name" value="FIST_C"/>
</dbReference>
<evidence type="ECO:0000313" key="3">
    <source>
        <dbReference type="EMBL" id="KTD66025.1"/>
    </source>
</evidence>
<dbReference type="STRING" id="45074.Lsan_0680"/>
<evidence type="ECO:0000259" key="2">
    <source>
        <dbReference type="SMART" id="SM01204"/>
    </source>
</evidence>
<organism evidence="3 4">
    <name type="scientific">Legionella santicrucis</name>
    <dbReference type="NCBI Taxonomy" id="45074"/>
    <lineage>
        <taxon>Bacteria</taxon>
        <taxon>Pseudomonadati</taxon>
        <taxon>Pseudomonadota</taxon>
        <taxon>Gammaproteobacteria</taxon>
        <taxon>Legionellales</taxon>
        <taxon>Legionellaceae</taxon>
        <taxon>Legionella</taxon>
    </lineage>
</organism>
<sequence>MEIKTFQFFKNKGWSLKKFPELDSANTLVLIFSAPEFYDFHEPILQLAEFYSQSKIVGCSTAGEIFGNYLFDHSIAVVVAKFAHTTLKIAKALVNQSNESKNTGMIIADQLKDTHLRSIFVLSDGLNVNGSELVKGLNTAKETNNLIITGGLAGDGSNFKRTWTILNNEILDHYVVAVGFYGSKIQIGHASKGGWDIFGPIRRITRSEANVLYELDYRPALQLYKEYLGEKASELPSSGLLYPLAIHDPNAHNDTQLVRTILAVNEKEQSLVFAGDIPTGWHAQLMRANFDRLIDSAHEAGNLANNRMLSNGLEKLGPVLAIDISCVGRRLLLGARTEEEIESTFSALPEGSTQIGFYSYGELSPFSVGNCELHNQTMTITTIHEL</sequence>
<dbReference type="OrthoDB" id="9770435at2"/>
<gene>
    <name evidence="3" type="ORF">Lsan_0680</name>
</gene>